<protein>
    <submittedName>
        <fullName evidence="1">Uncharacterized protein</fullName>
    </submittedName>
</protein>
<dbReference type="EMBL" id="MJEQ01002655">
    <property type="protein sequence ID" value="OIT26812.1"/>
    <property type="molecule type" value="Genomic_DNA"/>
</dbReference>
<proteinExistence type="predicted"/>
<feature type="non-terminal residue" evidence="1">
    <location>
        <position position="58"/>
    </location>
</feature>
<dbReference type="Gramene" id="OIT26812">
    <property type="protein sequence ID" value="OIT26812"/>
    <property type="gene ID" value="A4A49_56928"/>
</dbReference>
<dbReference type="AlphaFoldDB" id="A0A1J6KDM5"/>
<feature type="non-terminal residue" evidence="1">
    <location>
        <position position="1"/>
    </location>
</feature>
<dbReference type="Proteomes" id="UP000187609">
    <property type="component" value="Unassembled WGS sequence"/>
</dbReference>
<keyword evidence="2" id="KW-1185">Reference proteome</keyword>
<reference evidence="1" key="1">
    <citation type="submission" date="2016-11" db="EMBL/GenBank/DDBJ databases">
        <title>The genome of Nicotiana attenuata.</title>
        <authorList>
            <person name="Xu S."/>
            <person name="Brockmoeller T."/>
            <person name="Gaquerel E."/>
            <person name="Navarro A."/>
            <person name="Kuhl H."/>
            <person name="Gase K."/>
            <person name="Ling Z."/>
            <person name="Zhou W."/>
            <person name="Kreitzer C."/>
            <person name="Stanke M."/>
            <person name="Tang H."/>
            <person name="Lyons E."/>
            <person name="Pandey P."/>
            <person name="Pandey S.P."/>
            <person name="Timmermann B."/>
            <person name="Baldwin I.T."/>
        </authorList>
    </citation>
    <scope>NUCLEOTIDE SEQUENCE [LARGE SCALE GENOMIC DNA]</scope>
    <source>
        <strain evidence="1">UT</strain>
    </source>
</reference>
<name>A0A1J6KDM5_NICAT</name>
<accession>A0A1J6KDM5</accession>
<comment type="caution">
    <text evidence="1">The sequence shown here is derived from an EMBL/GenBank/DDBJ whole genome shotgun (WGS) entry which is preliminary data.</text>
</comment>
<evidence type="ECO:0000313" key="1">
    <source>
        <dbReference type="EMBL" id="OIT26812.1"/>
    </source>
</evidence>
<gene>
    <name evidence="1" type="ORF">A4A49_56928</name>
</gene>
<sequence length="58" mass="6931">HIKLYEMLSEVYCKLNPRYFPSYMTRVLPMKTRVPHYFNITTLNILIALRDADLAISR</sequence>
<organism evidence="1 2">
    <name type="scientific">Nicotiana attenuata</name>
    <name type="common">Coyote tobacco</name>
    <dbReference type="NCBI Taxonomy" id="49451"/>
    <lineage>
        <taxon>Eukaryota</taxon>
        <taxon>Viridiplantae</taxon>
        <taxon>Streptophyta</taxon>
        <taxon>Embryophyta</taxon>
        <taxon>Tracheophyta</taxon>
        <taxon>Spermatophyta</taxon>
        <taxon>Magnoliopsida</taxon>
        <taxon>eudicotyledons</taxon>
        <taxon>Gunneridae</taxon>
        <taxon>Pentapetalae</taxon>
        <taxon>asterids</taxon>
        <taxon>lamiids</taxon>
        <taxon>Solanales</taxon>
        <taxon>Solanaceae</taxon>
        <taxon>Nicotianoideae</taxon>
        <taxon>Nicotianeae</taxon>
        <taxon>Nicotiana</taxon>
    </lineage>
</organism>
<evidence type="ECO:0000313" key="2">
    <source>
        <dbReference type="Proteomes" id="UP000187609"/>
    </source>
</evidence>